<sequence length="33" mass="3928">MLWTRGLSSTQSPSTIENSPNTRRNWHLLQRFL</sequence>
<protein>
    <submittedName>
        <fullName evidence="2">Uncharacterized protein</fullName>
    </submittedName>
</protein>
<evidence type="ECO:0000256" key="1">
    <source>
        <dbReference type="SAM" id="MobiDB-lite"/>
    </source>
</evidence>
<comment type="caution">
    <text evidence="2">The sequence shown here is derived from an EMBL/GenBank/DDBJ whole genome shotgun (WGS) entry which is preliminary data.</text>
</comment>
<proteinExistence type="predicted"/>
<reference evidence="2 3" key="1">
    <citation type="submission" date="2019-08" db="EMBL/GenBank/DDBJ databases">
        <title>A chromosome-level genome assembly, high-density linkage maps, and genome scans reveal the genomic architecture of hybrid incompatibilities underlying speciation via character displacement in darters (Percidae: Etheostominae).</title>
        <authorList>
            <person name="Moran R.L."/>
            <person name="Catchen J.M."/>
            <person name="Fuller R.C."/>
        </authorList>
    </citation>
    <scope>NUCLEOTIDE SEQUENCE [LARGE SCALE GENOMIC DNA]</scope>
    <source>
        <strain evidence="2">EspeVRDwgs_2016</strain>
        <tissue evidence="2">Muscle</tissue>
    </source>
</reference>
<dbReference type="AlphaFoldDB" id="A0A5J5CQL2"/>
<gene>
    <name evidence="2" type="ORF">FQN60_015195</name>
</gene>
<keyword evidence="3" id="KW-1185">Reference proteome</keyword>
<dbReference type="EMBL" id="VOFY01000017">
    <property type="protein sequence ID" value="KAA8583987.1"/>
    <property type="molecule type" value="Genomic_DNA"/>
</dbReference>
<evidence type="ECO:0000313" key="2">
    <source>
        <dbReference type="EMBL" id="KAA8583987.1"/>
    </source>
</evidence>
<name>A0A5J5CQL2_9PERO</name>
<feature type="region of interest" description="Disordered" evidence="1">
    <location>
        <begin position="1"/>
        <end position="21"/>
    </location>
</feature>
<evidence type="ECO:0000313" key="3">
    <source>
        <dbReference type="Proteomes" id="UP000327493"/>
    </source>
</evidence>
<organism evidence="2 3">
    <name type="scientific">Etheostoma spectabile</name>
    <name type="common">orangethroat darter</name>
    <dbReference type="NCBI Taxonomy" id="54343"/>
    <lineage>
        <taxon>Eukaryota</taxon>
        <taxon>Metazoa</taxon>
        <taxon>Chordata</taxon>
        <taxon>Craniata</taxon>
        <taxon>Vertebrata</taxon>
        <taxon>Euteleostomi</taxon>
        <taxon>Actinopterygii</taxon>
        <taxon>Neopterygii</taxon>
        <taxon>Teleostei</taxon>
        <taxon>Neoteleostei</taxon>
        <taxon>Acanthomorphata</taxon>
        <taxon>Eupercaria</taxon>
        <taxon>Perciformes</taxon>
        <taxon>Percoidei</taxon>
        <taxon>Percidae</taxon>
        <taxon>Etheostomatinae</taxon>
        <taxon>Etheostoma</taxon>
    </lineage>
</organism>
<dbReference type="Proteomes" id="UP000327493">
    <property type="component" value="Chromosome 17"/>
</dbReference>
<accession>A0A5J5CQL2</accession>